<dbReference type="PIRSF" id="PIRSF033909">
    <property type="entry name" value="UCP033909"/>
    <property type="match status" value="1"/>
</dbReference>
<dbReference type="SUPFAM" id="SSF53474">
    <property type="entry name" value="alpha/beta-Hydrolases"/>
    <property type="match status" value="1"/>
</dbReference>
<feature type="chain" id="PRO_5020269269" evidence="1">
    <location>
        <begin position="19"/>
        <end position="367"/>
    </location>
</feature>
<dbReference type="InterPro" id="IPR010297">
    <property type="entry name" value="DUF900_hydrolase"/>
</dbReference>
<reference evidence="2 3" key="1">
    <citation type="submission" date="2019-03" db="EMBL/GenBank/DDBJ databases">
        <title>Genomic Encyclopedia of Type Strains, Phase IV (KMG-IV): sequencing the most valuable type-strain genomes for metagenomic binning, comparative biology and taxonomic classification.</title>
        <authorList>
            <person name="Goeker M."/>
        </authorList>
    </citation>
    <scope>NUCLEOTIDE SEQUENCE [LARGE SCALE GENOMIC DNA]</scope>
    <source>
        <strain evidence="2 3">DSM 4868</strain>
    </source>
</reference>
<proteinExistence type="predicted"/>
<dbReference type="OrthoDB" id="9797755at2"/>
<organism evidence="2 3">
    <name type="scientific">Rhodovulum euryhalinum</name>
    <dbReference type="NCBI Taxonomy" id="35805"/>
    <lineage>
        <taxon>Bacteria</taxon>
        <taxon>Pseudomonadati</taxon>
        <taxon>Pseudomonadota</taxon>
        <taxon>Alphaproteobacteria</taxon>
        <taxon>Rhodobacterales</taxon>
        <taxon>Paracoccaceae</taxon>
        <taxon>Rhodovulum</taxon>
    </lineage>
</organism>
<dbReference type="Pfam" id="PF05990">
    <property type="entry name" value="DUF900"/>
    <property type="match status" value="1"/>
</dbReference>
<dbReference type="Gene3D" id="3.40.50.1820">
    <property type="entry name" value="alpha/beta hydrolase"/>
    <property type="match status" value="1"/>
</dbReference>
<evidence type="ECO:0000313" key="3">
    <source>
        <dbReference type="Proteomes" id="UP000295142"/>
    </source>
</evidence>
<dbReference type="InterPro" id="IPR029058">
    <property type="entry name" value="AB_hydrolase_fold"/>
</dbReference>
<feature type="signal peptide" evidence="1">
    <location>
        <begin position="1"/>
        <end position="18"/>
    </location>
</feature>
<accession>A0A4V6NPB9</accession>
<dbReference type="InterPro" id="IPR014586">
    <property type="entry name" value="UCP033909"/>
</dbReference>
<keyword evidence="1" id="KW-0732">Signal</keyword>
<dbReference type="RefSeq" id="WP_132541697.1">
    <property type="nucleotide sequence ID" value="NZ_SLWW01000002.1"/>
</dbReference>
<gene>
    <name evidence="2" type="ORF">EV655_102185</name>
</gene>
<keyword evidence="3" id="KW-1185">Reference proteome</keyword>
<sequence length="367" mass="39532">MLRQIVFLVCLCTLVGCAPRGVLNMVPTAGPDAVEHTIFVGTTREPEPGARFSNTRTETLSFGEYVVAVPPDRGPGEIAYPRSLPDPARDFVTTSARSFERAPDFTAALARELATRPRGRRAAIVFVHGFNTNFAEGLYRSAQLAHDFGIEGVTLHYSWPSAASPLGYAHDRDSSLFARTGFDRFLDAVIASNPDELLILAHSMGALLTMETLRQMALATPGRVGREVDGLVLLSPDIDVDVFRAQVHDIGHMPESVVVFTSQRDRALLLSARLSGQRDRLGNIESVEEVADLKITVLDVTGFSRGLGHFTAGSSPDLIRLLRNVDNLQRSLNTGAPGRPGLLPGTAITVQNATAVILSPLTALAAQ</sequence>
<evidence type="ECO:0000256" key="1">
    <source>
        <dbReference type="SAM" id="SignalP"/>
    </source>
</evidence>
<protein>
    <submittedName>
        <fullName evidence="2">Esterase/lipase superfamily enzyme</fullName>
    </submittedName>
</protein>
<dbReference type="PANTHER" id="PTHR36513:SF1">
    <property type="entry name" value="TRANSMEMBRANE PROTEIN"/>
    <property type="match status" value="1"/>
</dbReference>
<dbReference type="PANTHER" id="PTHR36513">
    <property type="entry name" value="ABC TRANSMEMBRANE TYPE-1 DOMAIN-CONTAINING PROTEIN"/>
    <property type="match status" value="1"/>
</dbReference>
<dbReference type="EMBL" id="SLWW01000002">
    <property type="protein sequence ID" value="TCO73420.1"/>
    <property type="molecule type" value="Genomic_DNA"/>
</dbReference>
<evidence type="ECO:0000313" key="2">
    <source>
        <dbReference type="EMBL" id="TCO73420.1"/>
    </source>
</evidence>
<dbReference type="Proteomes" id="UP000295142">
    <property type="component" value="Unassembled WGS sequence"/>
</dbReference>
<comment type="caution">
    <text evidence="2">The sequence shown here is derived from an EMBL/GenBank/DDBJ whole genome shotgun (WGS) entry which is preliminary data.</text>
</comment>
<dbReference type="PROSITE" id="PS51257">
    <property type="entry name" value="PROKAR_LIPOPROTEIN"/>
    <property type="match status" value="1"/>
</dbReference>
<dbReference type="AlphaFoldDB" id="A0A4V6NPB9"/>
<name>A0A4V6NPB9_9RHOB</name>